<proteinExistence type="predicted"/>
<feature type="compositionally biased region" description="Low complexity" evidence="1">
    <location>
        <begin position="1182"/>
        <end position="1198"/>
    </location>
</feature>
<feature type="region of interest" description="Disordered" evidence="1">
    <location>
        <begin position="874"/>
        <end position="932"/>
    </location>
</feature>
<feature type="region of interest" description="Disordered" evidence="1">
    <location>
        <begin position="21"/>
        <end position="49"/>
    </location>
</feature>
<reference evidence="3" key="1">
    <citation type="submission" date="2023-01" db="EMBL/GenBank/DDBJ databases">
        <title>Key to firefly adult light organ development and bioluminescence: homeobox transcription factors regulate luciferase expression and transportation to peroxisome.</title>
        <authorList>
            <person name="Fu X."/>
        </authorList>
    </citation>
    <scope>NUCLEOTIDE SEQUENCE [LARGE SCALE GENOMIC DNA]</scope>
</reference>
<feature type="region of interest" description="Disordered" evidence="1">
    <location>
        <begin position="1221"/>
        <end position="1261"/>
    </location>
</feature>
<feature type="region of interest" description="Disordered" evidence="1">
    <location>
        <begin position="1178"/>
        <end position="1198"/>
    </location>
</feature>
<sequence length="1798" mass="199892">MSSKPEWSCVKSSEDYCKFLNTRESGDGESKETSPHTSASEEDPNDPIQSLIDVNRKTERKKVSKIPVRQTKVSHNADVTKSTYGNNLYYQQLGPAEKAEVLYQISDLEQPDPIINKIDSIAVGDEDTLKVEISSNSDRAEMNELTNAQHDCGIQKESIASSLESILEAPEEFRSLTGKILSTSGDTLINNKDECGTKVDEMSPTDIGEPCRTVAAIRDHDNISKPEANTCGWDLNRDVGNMPETEIETYASVDENMNANTKSAAPFETNMHSSGDCQLVVTIDDSGELKHNDQIQSTPEFNAVQHERICDNKSMIGVLSNAIDSLLVIDVVANAPTKILNESLVDRLNVDGKGSSFPDVGYPEGRDSVNELEPSVSNNGAYACAGNEQTLTAVKPSIAIGVERCAQAPRCSRISVATACAASTLNSSKLTQNIVTEKGTAETSPTNEVTTDANKTFNLKSENASVNSETHLFWTFKNGRLVFEAAPVIEVEDKPGQSSRPIEEPQSELDPSPRNWNLQEFGNSCDDNETELTNVLFSRDLNRRVTEGPSRLKHLENKLKKAGITDGKSSVDFQVDDQEKIVLEKQVVDKLTQPLLKLNSNSDVHCENDLKSKIESEFTEDLLPEGNGSGDQVDFAGGSLCEFDVRQVGAFSGYNDSEFFLVYDELENSSDEDECEYEHYRIIDEMRGDGSMGTDGERGRQHNPDRENLKSLLKKPGRGRDVKKNRVVFNENKNEFFDADYIILIREECDYDDEEDDGVCTCNDHEMVRLTCCEPNCNCNLYEGYSSDPTPQSPKFAPPLEFVDAVTLSPPEGYKDMELGEQQLLALQQMAMRGQRAAVCRDCSATHEDDGEGSQSDNEEHCDIHSDQEEIREETIKTDQSQQTTPTTPLPADNGTGNSYLSETVAERQVMREDDDKRSISPSHLQIGSPISGILKGGRLWKQHSQDLNNFRNIELQQATDSSITSDEESNGNKRSVRFTESNENKRDVCDGAADKPTEEISKEDDNQQKDSLRNANSASPESTEMLLTLKLGNHILISNNSLKPNSAVRQLFPCSKPLSSKPGENDSVHQYLVTAESLRAFEEAKRSKLPQIIQSDETDESIKRAIERNTLRRSLIRYEPRPKKKEQKSDNSLVEQIKKLTCDVDDVIQETDDIQHRASPPGEEARKSPEVNHLIKPIDKSFSPSSSSTASSNSSSVSSTYKRITDLFAKREKQIEIQGGALAEPNPKGLNQLGPAPDLGNSGPQQEPLHHCPITKSNSTNDTRKQFLSTLAPLTACVSSVATDDHYYHISHHIGDRASITSSVGTEYSLEDIDEGLKNEDDDSKRNAPDVVVGTPSASESGDELAMFVQQDASRIERIKKKYQQDSEDDEHDDYGFNKRPSVRGIKPRFGTTTEILQQIQNQMQPMQTTAKTNPHVAWPYYSEASLSGLDNNKSHNINQNVPQYQYTYVTEEMKTKMYIQHYRPTSLVDDNIYQNCSNQRCNRDVAYKTNANHVYSPVMRIGGGCSEFYNQPVPVKSRNGRPESPPPFDVARNVHQTMVYIPYNHIESYQPACVSPNPQYVGSEKCYARVVNQNQINRYPEPVYHNQPRVNQPPMIDINVVKQIPKPMIRLPYPLPNSQAQPHIITSRSESPLPGQFSTARSTQTVVPPMASCNYYQSINPRYRPMVGPVIAHSGVTWNGENVYSNKVNRHSFPSGVPRYPAPDNISLTDSESQYSGQLPNGYRQTIETTFSAQKDSLPNSPTKPRFIERGVPEGAASVSPQDSTVVAQSTSTMTSPTSPQNPSTNPKPLYYAMNV</sequence>
<feature type="compositionally biased region" description="Polar residues" evidence="1">
    <location>
        <begin position="1761"/>
        <end position="1770"/>
    </location>
</feature>
<protein>
    <submittedName>
        <fullName evidence="2">Uncharacterized protein</fullName>
    </submittedName>
</protein>
<organism evidence="2 3">
    <name type="scientific">Aquatica leii</name>
    <dbReference type="NCBI Taxonomy" id="1421715"/>
    <lineage>
        <taxon>Eukaryota</taxon>
        <taxon>Metazoa</taxon>
        <taxon>Ecdysozoa</taxon>
        <taxon>Arthropoda</taxon>
        <taxon>Hexapoda</taxon>
        <taxon>Insecta</taxon>
        <taxon>Pterygota</taxon>
        <taxon>Neoptera</taxon>
        <taxon>Endopterygota</taxon>
        <taxon>Coleoptera</taxon>
        <taxon>Polyphaga</taxon>
        <taxon>Elateriformia</taxon>
        <taxon>Elateroidea</taxon>
        <taxon>Lampyridae</taxon>
        <taxon>Luciolinae</taxon>
        <taxon>Aquatica</taxon>
    </lineage>
</organism>
<feature type="region of interest" description="Disordered" evidence="1">
    <location>
        <begin position="687"/>
        <end position="717"/>
    </location>
</feature>
<feature type="region of interest" description="Disordered" evidence="1">
    <location>
        <begin position="1318"/>
        <end position="1343"/>
    </location>
</feature>
<evidence type="ECO:0000256" key="1">
    <source>
        <dbReference type="SAM" id="MobiDB-lite"/>
    </source>
</evidence>
<feature type="region of interest" description="Disordered" evidence="1">
    <location>
        <begin position="845"/>
        <end position="864"/>
    </location>
</feature>
<feature type="region of interest" description="Disordered" evidence="1">
    <location>
        <begin position="1152"/>
        <end position="1171"/>
    </location>
</feature>
<evidence type="ECO:0000313" key="2">
    <source>
        <dbReference type="EMBL" id="KAK4880275.1"/>
    </source>
</evidence>
<name>A0AAN7SRC4_9COLE</name>
<comment type="caution">
    <text evidence="2">The sequence shown here is derived from an EMBL/GenBank/DDBJ whole genome shotgun (WGS) entry which is preliminary data.</text>
</comment>
<feature type="compositionally biased region" description="Basic and acidic residues" evidence="1">
    <location>
        <begin position="24"/>
        <end position="34"/>
    </location>
</feature>
<feature type="region of interest" description="Disordered" evidence="1">
    <location>
        <begin position="1363"/>
        <end position="1385"/>
    </location>
</feature>
<gene>
    <name evidence="2" type="ORF">RN001_008421</name>
</gene>
<keyword evidence="3" id="KW-1185">Reference proteome</keyword>
<feature type="compositionally biased region" description="Basic and acidic residues" evidence="1">
    <location>
        <begin position="695"/>
        <end position="709"/>
    </location>
</feature>
<accession>A0AAN7SRC4</accession>
<feature type="compositionally biased region" description="Low complexity" evidence="1">
    <location>
        <begin position="1771"/>
        <end position="1791"/>
    </location>
</feature>
<feature type="compositionally biased region" description="Low complexity" evidence="1">
    <location>
        <begin position="878"/>
        <end position="891"/>
    </location>
</feature>
<dbReference type="EMBL" id="JARPUR010000003">
    <property type="protein sequence ID" value="KAK4880275.1"/>
    <property type="molecule type" value="Genomic_DNA"/>
</dbReference>
<feature type="compositionally biased region" description="Basic and acidic residues" evidence="1">
    <location>
        <begin position="905"/>
        <end position="919"/>
    </location>
</feature>
<feature type="region of interest" description="Disordered" evidence="1">
    <location>
        <begin position="959"/>
        <end position="1022"/>
    </location>
</feature>
<feature type="region of interest" description="Disordered" evidence="1">
    <location>
        <begin position="1734"/>
        <end position="1798"/>
    </location>
</feature>
<feature type="compositionally biased region" description="Basic and acidic residues" evidence="1">
    <location>
        <begin position="981"/>
        <end position="1013"/>
    </location>
</feature>
<evidence type="ECO:0000313" key="3">
    <source>
        <dbReference type="Proteomes" id="UP001353858"/>
    </source>
</evidence>
<dbReference type="Proteomes" id="UP001353858">
    <property type="component" value="Unassembled WGS sequence"/>
</dbReference>
<feature type="compositionally biased region" description="Basic and acidic residues" evidence="1">
    <location>
        <begin position="1318"/>
        <end position="1329"/>
    </location>
</feature>
<feature type="region of interest" description="Disordered" evidence="1">
    <location>
        <begin position="492"/>
        <end position="514"/>
    </location>
</feature>
<feature type="compositionally biased region" description="Polar residues" evidence="1">
    <location>
        <begin position="1734"/>
        <end position="1745"/>
    </location>
</feature>